<organism evidence="1 2">
    <name type="scientific">Helicostylum pulchrum</name>
    <dbReference type="NCBI Taxonomy" id="562976"/>
    <lineage>
        <taxon>Eukaryota</taxon>
        <taxon>Fungi</taxon>
        <taxon>Fungi incertae sedis</taxon>
        <taxon>Mucoromycota</taxon>
        <taxon>Mucoromycotina</taxon>
        <taxon>Mucoromycetes</taxon>
        <taxon>Mucorales</taxon>
        <taxon>Mucorineae</taxon>
        <taxon>Mucoraceae</taxon>
        <taxon>Helicostylum</taxon>
    </lineage>
</organism>
<reference evidence="1 2" key="1">
    <citation type="submission" date="2024-04" db="EMBL/GenBank/DDBJ databases">
        <title>genome sequences of Mucor flavus KT1a and Helicostylum pulchrum KT1b strains isolation_sourced from the surface of a dry-aged beef.</title>
        <authorList>
            <person name="Toyotome T."/>
            <person name="Hosono M."/>
            <person name="Torimaru M."/>
            <person name="Fukuda K."/>
            <person name="Mikami N."/>
        </authorList>
    </citation>
    <scope>NUCLEOTIDE SEQUENCE [LARGE SCALE GENOMIC DNA]</scope>
    <source>
        <strain evidence="1 2">KT1b</strain>
    </source>
</reference>
<dbReference type="Proteomes" id="UP001476247">
    <property type="component" value="Unassembled WGS sequence"/>
</dbReference>
<protein>
    <submittedName>
        <fullName evidence="1">Uncharacterized protein</fullName>
    </submittedName>
</protein>
<evidence type="ECO:0000313" key="2">
    <source>
        <dbReference type="Proteomes" id="UP001476247"/>
    </source>
</evidence>
<evidence type="ECO:0000313" key="1">
    <source>
        <dbReference type="EMBL" id="GAA5799907.1"/>
    </source>
</evidence>
<name>A0ABP9XYR2_9FUNG</name>
<proteinExistence type="predicted"/>
<gene>
    <name evidence="1" type="ORF">HPULCUR_005328</name>
</gene>
<dbReference type="EMBL" id="BAABUJ010000014">
    <property type="protein sequence ID" value="GAA5799907.1"/>
    <property type="molecule type" value="Genomic_DNA"/>
</dbReference>
<accession>A0ABP9XYR2</accession>
<sequence length="115" mass="13851">MQLKHGFHILHQVVKLFREYFTRRKVGLIEAAYDIMGYHKQQISLDVMYIDTTLPHTEQRCQLKPAPTFFFTRTHLERHPHRDSAVRHLAILQQEHKDTDEVYVDEFDPVIIRLR</sequence>
<comment type="caution">
    <text evidence="1">The sequence shown here is derived from an EMBL/GenBank/DDBJ whole genome shotgun (WGS) entry which is preliminary data.</text>
</comment>
<keyword evidence="2" id="KW-1185">Reference proteome</keyword>